<protein>
    <submittedName>
        <fullName evidence="2">Uncharacterized protein</fullName>
    </submittedName>
</protein>
<dbReference type="AlphaFoldDB" id="A0A5P8E5I9"/>
<keyword evidence="3" id="KW-1185">Reference proteome</keyword>
<reference evidence="2 3" key="1">
    <citation type="submission" date="2018-11" db="EMBL/GenBank/DDBJ databases">
        <authorList>
            <person name="Na S.W."/>
            <person name="Baik M."/>
        </authorList>
    </citation>
    <scope>NUCLEOTIDE SEQUENCE [LARGE SCALE GENOMIC DNA]</scope>
    <source>
        <strain evidence="2 3">E39</strain>
    </source>
</reference>
<dbReference type="KEGG" id="alq:C7Y71_003730"/>
<name>A0A5P8E5I9_9BACT</name>
<keyword evidence="1" id="KW-0812">Transmembrane</keyword>
<keyword evidence="1" id="KW-1133">Transmembrane helix</keyword>
<sequence length="236" mass="26902">MEKIYDIMDLQLTLIQLILFAIGASLVVCFLTFVVANICYGRQPLWRFSKLMLRTIVFGLLIAGVLIYVGYKHLPRNIEIYDGGETVTRYGINIQSYQHRNRVLLTNKTAQEELFYIQTGEGQNGKEATFEVISKDIPLEVYGVPKAYLVKAADAKAQNLMPIVVTEAEAKTYFGGAADWRTVRNIYYRTEMQEKEIEDIIRQKTEEAKRKDTIAAKLKTSIHPEVVVDSALKMKP</sequence>
<dbReference type="Proteomes" id="UP000249375">
    <property type="component" value="Chromosome"/>
</dbReference>
<proteinExistence type="predicted"/>
<evidence type="ECO:0000256" key="1">
    <source>
        <dbReference type="SAM" id="Phobius"/>
    </source>
</evidence>
<accession>A0A5P8E5I9</accession>
<feature type="transmembrane region" description="Helical" evidence="1">
    <location>
        <begin position="51"/>
        <end position="71"/>
    </location>
</feature>
<keyword evidence="1" id="KW-0472">Membrane</keyword>
<evidence type="ECO:0000313" key="3">
    <source>
        <dbReference type="Proteomes" id="UP000249375"/>
    </source>
</evidence>
<feature type="transmembrane region" description="Helical" evidence="1">
    <location>
        <begin position="12"/>
        <end position="39"/>
    </location>
</feature>
<gene>
    <name evidence="2" type="ORF">C7Y71_003730</name>
</gene>
<evidence type="ECO:0000313" key="2">
    <source>
        <dbReference type="EMBL" id="QFQ12202.1"/>
    </source>
</evidence>
<dbReference type="EMBL" id="CP033459">
    <property type="protein sequence ID" value="QFQ12202.1"/>
    <property type="molecule type" value="Genomic_DNA"/>
</dbReference>
<organism evidence="2 3">
    <name type="scientific">Pseudoprevotella muciniphila</name>
    <dbReference type="NCBI Taxonomy" id="2133944"/>
    <lineage>
        <taxon>Bacteria</taxon>
        <taxon>Pseudomonadati</taxon>
        <taxon>Bacteroidota</taxon>
        <taxon>Bacteroidia</taxon>
        <taxon>Bacteroidales</taxon>
        <taxon>Prevotellaceae</taxon>
        <taxon>Pseudoprevotella</taxon>
    </lineage>
</organism>